<dbReference type="EMBL" id="CSBK01003677">
    <property type="protein sequence ID" value="CPB13697.1"/>
    <property type="molecule type" value="Genomic_DNA"/>
</dbReference>
<accession>A0A916LH47</accession>
<dbReference type="Proteomes" id="UP000039021">
    <property type="component" value="Unassembled WGS sequence"/>
</dbReference>
<proteinExistence type="predicted"/>
<sequence>MLTRPRWPNAAGALRPNGPYLADPSMNPVPQRSGISPVAKSGRKRRHSVTAPRSVSGLSTRTPSSSPPRRRISIKRDSSLAVDTVLDDGRMVLRKNGVFV</sequence>
<evidence type="ECO:0000313" key="3">
    <source>
        <dbReference type="Proteomes" id="UP000039021"/>
    </source>
</evidence>
<feature type="region of interest" description="Disordered" evidence="1">
    <location>
        <begin position="1"/>
        <end position="75"/>
    </location>
</feature>
<comment type="caution">
    <text evidence="2">The sequence shown here is derived from an EMBL/GenBank/DDBJ whole genome shotgun (WGS) entry which is preliminary data.</text>
</comment>
<evidence type="ECO:0000256" key="1">
    <source>
        <dbReference type="SAM" id="MobiDB-lite"/>
    </source>
</evidence>
<name>A0A916LH47_MYCTX</name>
<feature type="compositionally biased region" description="Low complexity" evidence="1">
    <location>
        <begin position="54"/>
        <end position="64"/>
    </location>
</feature>
<evidence type="ECO:0000313" key="2">
    <source>
        <dbReference type="EMBL" id="CPB13697.1"/>
    </source>
</evidence>
<protein>
    <submittedName>
        <fullName evidence="2">Uncharacterized protein</fullName>
    </submittedName>
</protein>
<organism evidence="2 3">
    <name type="scientific">Mycobacterium tuberculosis</name>
    <dbReference type="NCBI Taxonomy" id="1773"/>
    <lineage>
        <taxon>Bacteria</taxon>
        <taxon>Bacillati</taxon>
        <taxon>Actinomycetota</taxon>
        <taxon>Actinomycetes</taxon>
        <taxon>Mycobacteriales</taxon>
        <taxon>Mycobacteriaceae</taxon>
        <taxon>Mycobacterium</taxon>
        <taxon>Mycobacterium tuberculosis complex</taxon>
    </lineage>
</organism>
<reference evidence="3" key="1">
    <citation type="submission" date="2015-03" db="EMBL/GenBank/DDBJ databases">
        <authorList>
            <consortium name="Pathogen Informatics"/>
        </authorList>
    </citation>
    <scope>NUCLEOTIDE SEQUENCE [LARGE SCALE GENOMIC DNA]</scope>
    <source>
        <strain evidence="3">N09902308</strain>
    </source>
</reference>
<dbReference type="AlphaFoldDB" id="A0A916LH47"/>
<gene>
    <name evidence="2" type="ORF">ERS007739_05078</name>
</gene>